<dbReference type="EMBL" id="JANCLT010000001">
    <property type="protein sequence ID" value="MCP8967536.1"/>
    <property type="molecule type" value="Genomic_DNA"/>
</dbReference>
<evidence type="ECO:0000256" key="6">
    <source>
        <dbReference type="ARBA" id="ARBA00023134"/>
    </source>
</evidence>
<dbReference type="GO" id="GO:0006777">
    <property type="term" value="P:Mo-molybdopterin cofactor biosynthetic process"/>
    <property type="evidence" value="ECO:0007669"/>
    <property type="project" value="UniProtKB-KW"/>
</dbReference>
<keyword evidence="11" id="KW-1185">Reference proteome</keyword>
<dbReference type="PANTHER" id="PTHR19136:SF81">
    <property type="entry name" value="MOLYBDENUM COFACTOR GUANYLYLTRANSFERASE"/>
    <property type="match status" value="1"/>
</dbReference>
<keyword evidence="10" id="KW-0548">Nucleotidyltransferase</keyword>
<keyword evidence="2 8" id="KW-0808">Transferase</keyword>
<keyword evidence="6 8" id="KW-0342">GTP-binding</keyword>
<keyword evidence="7 8" id="KW-0501">Molybdenum cofactor biosynthesis</keyword>
<dbReference type="RefSeq" id="WP_254757250.1">
    <property type="nucleotide sequence ID" value="NZ_JANCLT010000001.1"/>
</dbReference>
<protein>
    <recommendedName>
        <fullName evidence="8">Probable molybdenum cofactor guanylyltransferase</fullName>
        <shortName evidence="8">MoCo guanylyltransferase</shortName>
        <ecNumber evidence="8">2.7.7.77</ecNumber>
    </recommendedName>
    <alternativeName>
        <fullName evidence="8">GTP:molybdopterin guanylyltransferase</fullName>
    </alternativeName>
    <alternativeName>
        <fullName evidence="8">Mo-MPT guanylyltransferase</fullName>
    </alternativeName>
    <alternativeName>
        <fullName evidence="8">Molybdopterin guanylyltransferase</fullName>
    </alternativeName>
    <alternativeName>
        <fullName evidence="8">Molybdopterin-guanine dinucleotide synthase</fullName>
        <shortName evidence="8">MGD synthase</shortName>
    </alternativeName>
</protein>
<comment type="cofactor">
    <cofactor evidence="8">
        <name>Mg(2+)</name>
        <dbReference type="ChEBI" id="CHEBI:18420"/>
    </cofactor>
</comment>
<evidence type="ECO:0000313" key="10">
    <source>
        <dbReference type="EMBL" id="MCP8967536.1"/>
    </source>
</evidence>
<evidence type="ECO:0000259" key="9">
    <source>
        <dbReference type="Pfam" id="PF12804"/>
    </source>
</evidence>
<dbReference type="PANTHER" id="PTHR19136">
    <property type="entry name" value="MOLYBDENUM COFACTOR GUANYLYLTRANSFERASE"/>
    <property type="match status" value="1"/>
</dbReference>
<dbReference type="GO" id="GO:0046872">
    <property type="term" value="F:metal ion binding"/>
    <property type="evidence" value="ECO:0007669"/>
    <property type="project" value="UniProtKB-KW"/>
</dbReference>
<proteinExistence type="inferred from homology"/>
<evidence type="ECO:0000313" key="11">
    <source>
        <dbReference type="Proteomes" id="UP001156102"/>
    </source>
</evidence>
<sequence>MKTAGIILAGGQSRRFGSPKALALWNGKTFVEHAISALAADSTVIISPLPQLDSFGRRVPDLPAYAGMGPLAGILTGMTECEADWYIVMPCDTPRMTRDVIERLLTFAGGMQAVVPVIEGRQQPLIAAYHCSTKAVLEQQLQQGELRMMSFLSRLSVRYVTEADLQAQPEQFMNVNTRIEYTELLNKESAL</sequence>
<organism evidence="10 11">
    <name type="scientific">Ectobacillus ponti</name>
    <dbReference type="NCBI Taxonomy" id="2961894"/>
    <lineage>
        <taxon>Bacteria</taxon>
        <taxon>Bacillati</taxon>
        <taxon>Bacillota</taxon>
        <taxon>Bacilli</taxon>
        <taxon>Bacillales</taxon>
        <taxon>Bacillaceae</taxon>
        <taxon>Ectobacillus</taxon>
    </lineage>
</organism>
<feature type="binding site" evidence="8">
    <location>
        <position position="20"/>
    </location>
    <ligand>
        <name>GTP</name>
        <dbReference type="ChEBI" id="CHEBI:37565"/>
    </ligand>
</feature>
<name>A0AA41X245_9BACI</name>
<evidence type="ECO:0000256" key="1">
    <source>
        <dbReference type="ARBA" id="ARBA00022490"/>
    </source>
</evidence>
<feature type="binding site" evidence="8">
    <location>
        <position position="92"/>
    </location>
    <ligand>
        <name>Mg(2+)</name>
        <dbReference type="ChEBI" id="CHEBI:18420"/>
    </ligand>
</feature>
<reference evidence="10" key="1">
    <citation type="submission" date="2022-07" db="EMBL/GenBank/DDBJ databases">
        <authorList>
            <person name="Li W.-J."/>
            <person name="Deng Q.-Q."/>
        </authorList>
    </citation>
    <scope>NUCLEOTIDE SEQUENCE</scope>
    <source>
        <strain evidence="10">SYSU M60031</strain>
    </source>
</reference>
<dbReference type="InterPro" id="IPR025877">
    <property type="entry name" value="MobA-like_NTP_Trfase"/>
</dbReference>
<evidence type="ECO:0000256" key="3">
    <source>
        <dbReference type="ARBA" id="ARBA00022723"/>
    </source>
</evidence>
<comment type="domain">
    <text evidence="8">The N-terminal domain determines nucleotide recognition and specific binding, while the C-terminal domain determines the specific binding to the target protein.</text>
</comment>
<evidence type="ECO:0000256" key="8">
    <source>
        <dbReference type="HAMAP-Rule" id="MF_00316"/>
    </source>
</evidence>
<dbReference type="Proteomes" id="UP001156102">
    <property type="component" value="Unassembled WGS sequence"/>
</dbReference>
<dbReference type="GO" id="GO:0061603">
    <property type="term" value="F:molybdenum cofactor guanylyltransferase activity"/>
    <property type="evidence" value="ECO:0007669"/>
    <property type="project" value="UniProtKB-EC"/>
</dbReference>
<dbReference type="Gene3D" id="3.90.550.10">
    <property type="entry name" value="Spore Coat Polysaccharide Biosynthesis Protein SpsA, Chain A"/>
    <property type="match status" value="1"/>
</dbReference>
<comment type="similarity">
    <text evidence="8">Belongs to the MobA family.</text>
</comment>
<keyword evidence="3 8" id="KW-0479">Metal-binding</keyword>
<comment type="subcellular location">
    <subcellularLocation>
        <location evidence="8">Cytoplasm</location>
    </subcellularLocation>
</comment>
<dbReference type="AlphaFoldDB" id="A0AA41X245"/>
<evidence type="ECO:0000256" key="5">
    <source>
        <dbReference type="ARBA" id="ARBA00022842"/>
    </source>
</evidence>
<keyword evidence="1 8" id="KW-0963">Cytoplasm</keyword>
<comment type="function">
    <text evidence="8">Transfers a GMP moiety from GTP to Mo-molybdopterin (Mo-MPT) cofactor (Moco or molybdenum cofactor) to form Mo-molybdopterin guanine dinucleotide (Mo-MGD) cofactor.</text>
</comment>
<feature type="binding site" evidence="8">
    <location>
        <position position="92"/>
    </location>
    <ligand>
        <name>GTP</name>
        <dbReference type="ChEBI" id="CHEBI:37565"/>
    </ligand>
</feature>
<evidence type="ECO:0000256" key="2">
    <source>
        <dbReference type="ARBA" id="ARBA00022679"/>
    </source>
</evidence>
<dbReference type="Pfam" id="PF12804">
    <property type="entry name" value="NTP_transf_3"/>
    <property type="match status" value="1"/>
</dbReference>
<feature type="domain" description="MobA-like NTP transferase" evidence="9">
    <location>
        <begin position="5"/>
        <end position="149"/>
    </location>
</feature>
<dbReference type="HAMAP" id="MF_00316">
    <property type="entry name" value="MobA"/>
    <property type="match status" value="1"/>
</dbReference>
<dbReference type="GO" id="GO:0005737">
    <property type="term" value="C:cytoplasm"/>
    <property type="evidence" value="ECO:0007669"/>
    <property type="project" value="UniProtKB-SubCell"/>
</dbReference>
<comment type="catalytic activity">
    <reaction evidence="8">
        <text>Mo-molybdopterin + GTP + H(+) = Mo-molybdopterin guanine dinucleotide + diphosphate</text>
        <dbReference type="Rhea" id="RHEA:34243"/>
        <dbReference type="ChEBI" id="CHEBI:15378"/>
        <dbReference type="ChEBI" id="CHEBI:33019"/>
        <dbReference type="ChEBI" id="CHEBI:37565"/>
        <dbReference type="ChEBI" id="CHEBI:71302"/>
        <dbReference type="ChEBI" id="CHEBI:71310"/>
        <dbReference type="EC" id="2.7.7.77"/>
    </reaction>
</comment>
<gene>
    <name evidence="8" type="primary">mobA</name>
    <name evidence="10" type="ORF">NK662_03135</name>
</gene>
<comment type="caution">
    <text evidence="8">Lacks conserved residue(s) required for the propagation of feature annotation.</text>
</comment>
<keyword evidence="4 8" id="KW-0547">Nucleotide-binding</keyword>
<evidence type="ECO:0000256" key="7">
    <source>
        <dbReference type="ARBA" id="ARBA00023150"/>
    </source>
</evidence>
<evidence type="ECO:0000256" key="4">
    <source>
        <dbReference type="ARBA" id="ARBA00022741"/>
    </source>
</evidence>
<feature type="binding site" evidence="8">
    <location>
        <position position="61"/>
    </location>
    <ligand>
        <name>GTP</name>
        <dbReference type="ChEBI" id="CHEBI:37565"/>
    </ligand>
</feature>
<feature type="binding site" evidence="8">
    <location>
        <begin position="8"/>
        <end position="10"/>
    </location>
    <ligand>
        <name>GTP</name>
        <dbReference type="ChEBI" id="CHEBI:37565"/>
    </ligand>
</feature>
<keyword evidence="5 8" id="KW-0460">Magnesium</keyword>
<comment type="caution">
    <text evidence="10">The sequence shown here is derived from an EMBL/GenBank/DDBJ whole genome shotgun (WGS) entry which is preliminary data.</text>
</comment>
<dbReference type="InterPro" id="IPR029044">
    <property type="entry name" value="Nucleotide-diphossugar_trans"/>
</dbReference>
<dbReference type="CDD" id="cd02503">
    <property type="entry name" value="MobA"/>
    <property type="match status" value="1"/>
</dbReference>
<accession>A0AA41X245</accession>
<dbReference type="InterPro" id="IPR013482">
    <property type="entry name" value="Molybde_CF_guanTrfase"/>
</dbReference>
<dbReference type="GO" id="GO:0005525">
    <property type="term" value="F:GTP binding"/>
    <property type="evidence" value="ECO:0007669"/>
    <property type="project" value="UniProtKB-UniRule"/>
</dbReference>
<dbReference type="SUPFAM" id="SSF53448">
    <property type="entry name" value="Nucleotide-diphospho-sugar transferases"/>
    <property type="match status" value="1"/>
</dbReference>
<dbReference type="EC" id="2.7.7.77" evidence="8"/>